<evidence type="ECO:0000256" key="7">
    <source>
        <dbReference type="SAM" id="MobiDB-lite"/>
    </source>
</evidence>
<evidence type="ECO:0000256" key="1">
    <source>
        <dbReference type="ARBA" id="ARBA00005336"/>
    </source>
</evidence>
<evidence type="ECO:0000256" key="5">
    <source>
        <dbReference type="ARBA" id="ARBA00074219"/>
    </source>
</evidence>
<dbReference type="PRINTS" id="PR00133">
    <property type="entry name" value="GLHYDRLASE3"/>
</dbReference>
<dbReference type="OrthoDB" id="3187421at2"/>
<dbReference type="InterPro" id="IPR013783">
    <property type="entry name" value="Ig-like_fold"/>
</dbReference>
<dbReference type="Proteomes" id="UP000196778">
    <property type="component" value="Unassembled WGS sequence"/>
</dbReference>
<dbReference type="GO" id="GO:0008422">
    <property type="term" value="F:beta-glucosidase activity"/>
    <property type="evidence" value="ECO:0007669"/>
    <property type="project" value="UniProtKB-ARBA"/>
</dbReference>
<gene>
    <name evidence="9" type="ORF">FM119_04860</name>
</gene>
<evidence type="ECO:0000256" key="3">
    <source>
        <dbReference type="ARBA" id="ARBA00023277"/>
    </source>
</evidence>
<keyword evidence="3" id="KW-0119">Carbohydrate metabolism</keyword>
<keyword evidence="6 9" id="KW-0326">Glycosidase</keyword>
<dbReference type="PROSITE" id="PS00775">
    <property type="entry name" value="GLYCOSYL_HYDROL_F3"/>
    <property type="match status" value="1"/>
</dbReference>
<dbReference type="GO" id="GO:0005975">
    <property type="term" value="P:carbohydrate metabolic process"/>
    <property type="evidence" value="ECO:0007669"/>
    <property type="project" value="InterPro"/>
</dbReference>
<dbReference type="PANTHER" id="PTHR42715:SF10">
    <property type="entry name" value="BETA-GLUCOSIDASE"/>
    <property type="match status" value="1"/>
</dbReference>
<dbReference type="InterPro" id="IPR002772">
    <property type="entry name" value="Glyco_hydro_3_C"/>
</dbReference>
<dbReference type="InterPro" id="IPR036881">
    <property type="entry name" value="Glyco_hydro_3_C_sf"/>
</dbReference>
<reference evidence="10" key="1">
    <citation type="submission" date="2017-02" db="EMBL/GenBank/DDBJ databases">
        <authorList>
            <person name="Dridi B."/>
        </authorList>
    </citation>
    <scope>NUCLEOTIDE SEQUENCE [LARGE SCALE GENOMIC DNA]</scope>
    <source>
        <strain evidence="10">EB411</strain>
    </source>
</reference>
<dbReference type="EMBL" id="FUKR01000028">
    <property type="protein sequence ID" value="SJN25935.1"/>
    <property type="molecule type" value="Genomic_DNA"/>
</dbReference>
<dbReference type="InterPro" id="IPR019800">
    <property type="entry name" value="Glyco_hydro_3_AS"/>
</dbReference>
<dbReference type="SUPFAM" id="SSF51445">
    <property type="entry name" value="(Trans)glycosidases"/>
    <property type="match status" value="1"/>
</dbReference>
<dbReference type="SUPFAM" id="SSF52279">
    <property type="entry name" value="Beta-D-glucan exohydrolase, C-terminal domain"/>
    <property type="match status" value="1"/>
</dbReference>
<dbReference type="InterPro" id="IPR050288">
    <property type="entry name" value="Cellulose_deg_GH3"/>
</dbReference>
<dbReference type="Gene3D" id="3.40.50.1700">
    <property type="entry name" value="Glycoside hydrolase family 3 C-terminal domain"/>
    <property type="match status" value="1"/>
</dbReference>
<dbReference type="PANTHER" id="PTHR42715">
    <property type="entry name" value="BETA-GLUCOSIDASE"/>
    <property type="match status" value="1"/>
</dbReference>
<dbReference type="Gene3D" id="2.60.40.10">
    <property type="entry name" value="Immunoglobulins"/>
    <property type="match status" value="1"/>
</dbReference>
<comment type="similarity">
    <text evidence="1 6">Belongs to the glycosyl hydrolase 3 family.</text>
</comment>
<dbReference type="InterPro" id="IPR036962">
    <property type="entry name" value="Glyco_hydro_3_N_sf"/>
</dbReference>
<keyword evidence="2 6" id="KW-0378">Hydrolase</keyword>
<dbReference type="RefSeq" id="WP_087136558.1">
    <property type="nucleotide sequence ID" value="NZ_FUKR01000028.1"/>
</dbReference>
<proteinExistence type="inferred from homology"/>
<dbReference type="AlphaFoldDB" id="A0A1R4J2F9"/>
<evidence type="ECO:0000256" key="4">
    <source>
        <dbReference type="ARBA" id="ARBA00058905"/>
    </source>
</evidence>
<feature type="domain" description="Fibronectin type III-like" evidence="8">
    <location>
        <begin position="575"/>
        <end position="645"/>
    </location>
</feature>
<dbReference type="Pfam" id="PF01915">
    <property type="entry name" value="Glyco_hydro_3_C"/>
    <property type="match status" value="1"/>
</dbReference>
<evidence type="ECO:0000259" key="8">
    <source>
        <dbReference type="SMART" id="SM01217"/>
    </source>
</evidence>
<evidence type="ECO:0000313" key="9">
    <source>
        <dbReference type="EMBL" id="SJN25935.1"/>
    </source>
</evidence>
<dbReference type="SMART" id="SM01217">
    <property type="entry name" value="Fn3_like"/>
    <property type="match status" value="1"/>
</dbReference>
<feature type="region of interest" description="Disordered" evidence="7">
    <location>
        <begin position="1"/>
        <end position="20"/>
    </location>
</feature>
<evidence type="ECO:0000256" key="6">
    <source>
        <dbReference type="RuleBase" id="RU361161"/>
    </source>
</evidence>
<dbReference type="FunFam" id="2.60.40.10:FF:000495">
    <property type="entry name" value="Periplasmic beta-glucosidase"/>
    <property type="match status" value="1"/>
</dbReference>
<accession>A0A1R4J2F9</accession>
<dbReference type="Gene3D" id="3.20.20.300">
    <property type="entry name" value="Glycoside hydrolase, family 3, N-terminal domain"/>
    <property type="match status" value="1"/>
</dbReference>
<name>A0A1R4J2F9_9MICO</name>
<sequence length="744" mass="80003">MTTPRPSLEQKAALTSGRDTWHSESLDDIPVMMMTDGPHGLRQQLQDGGDALGIGNSVPATCFPPAAGLASSWNTGLVERVGVALGTEARATEIRILLGPGLNIKRSPLGGRNFEYFSEDPRVSGELAAAMVTGIQSMGVAATPKHFAVNNQETDRLRVSAEVDERALREIYLSAFERVVTVASPWAFMSSYNRINGVYASENHWLLTELLREEWGFDGLVMSDWGAVNDRVAALAAGLELEMPPTGTDQLIVDAVRTGELDEAVLDRAVDRLRLLAERTERPPLTGYDADAHDDLARSAAQESIVLLKNADVLPLDAAATPRIAVVGEFARTPRYQGGGSSRVVPTRMHSALDALTDALGLGADGLSFSPGFALDGDTPAGAADEAVAAVEAADVAVLFLGLPDGTESEGFDRTTIALPAEQLHLLERAAATTTPVVVVLSNGAVVDVASWEHHADAILEAWLLGQAGGLAIADVLLGTVSPSGKLAETIPLDLADTPSHLSFPGRDGVVVYGESVYVGYRHYDTRRLPVAYPFGFGLSYTRFEYSELEVTATGRNSWTVAATVTNVGERRGAETVQLYIGVEQDRPDRPVHELRGFAKVDLEPGESARVELPVTERDLSHWSVRDGAWRVEKGRYTVELAAHSRDVRLATTITSEGDGVVTRLNGMSTVGEWLDHPYGREQIQWFIDGVDTRFGATAPEMIVMLKQLPIAKLTTFGIGLDSARIERMCAEAAADGERHGEQP</sequence>
<dbReference type="Pfam" id="PF14310">
    <property type="entry name" value="Fn3-like"/>
    <property type="match status" value="1"/>
</dbReference>
<protein>
    <recommendedName>
        <fullName evidence="5">Exo-alpha-(1-&gt;6)-L-arabinopyranosidase</fullName>
    </recommendedName>
</protein>
<keyword evidence="10" id="KW-1185">Reference proteome</keyword>
<evidence type="ECO:0000313" key="10">
    <source>
        <dbReference type="Proteomes" id="UP000196778"/>
    </source>
</evidence>
<dbReference type="InterPro" id="IPR026891">
    <property type="entry name" value="Fn3-like"/>
</dbReference>
<organism evidence="9 10">
    <name type="scientific">Mycetocola reblochoni REB411</name>
    <dbReference type="NCBI Taxonomy" id="1255698"/>
    <lineage>
        <taxon>Bacteria</taxon>
        <taxon>Bacillati</taxon>
        <taxon>Actinomycetota</taxon>
        <taxon>Actinomycetes</taxon>
        <taxon>Micrococcales</taxon>
        <taxon>Microbacteriaceae</taxon>
        <taxon>Mycetocola</taxon>
    </lineage>
</organism>
<comment type="function">
    <text evidence="4">Catalyzes the hydrolysis of a non-reducing terminal alpha-L-arabinopyranosidic linkage in ginsenoside Rb2 (alpha-L-arabinopyranosyl-(1-&gt;6)-alpha-D-glucopyranosyl) to release alpha-D-glucopyranosyl (Rd). It is not able to hydrolyze alpha-L-arabinofuranosyl-(1-&gt;6)-alpha-D-glucopyranosyl (Rc).</text>
</comment>
<evidence type="ECO:0000256" key="2">
    <source>
        <dbReference type="ARBA" id="ARBA00022801"/>
    </source>
</evidence>
<dbReference type="Pfam" id="PF00933">
    <property type="entry name" value="Glyco_hydro_3"/>
    <property type="match status" value="1"/>
</dbReference>
<dbReference type="InterPro" id="IPR001764">
    <property type="entry name" value="Glyco_hydro_3_N"/>
</dbReference>
<dbReference type="InterPro" id="IPR017853">
    <property type="entry name" value="GH"/>
</dbReference>